<reference evidence="6 7" key="1">
    <citation type="journal article" date="2016" name="Genome Biol. Evol.">
        <title>Draft genome sequence of an aflatoxigenic Aspergillus species, A. bombycis.</title>
        <authorList>
            <person name="Moore G.G."/>
            <person name="Mack B.M."/>
            <person name="Beltz S.B."/>
            <person name="Gilbert M.K."/>
        </authorList>
    </citation>
    <scope>NUCLEOTIDE SEQUENCE [LARGE SCALE GENOMIC DNA]</scope>
    <source>
        <strain evidence="7">NRRL 26010</strain>
    </source>
</reference>
<evidence type="ECO:0000256" key="3">
    <source>
        <dbReference type="ARBA" id="ARBA00022833"/>
    </source>
</evidence>
<organism evidence="6 7">
    <name type="scientific">Aspergillus bombycis</name>
    <dbReference type="NCBI Taxonomy" id="109264"/>
    <lineage>
        <taxon>Eukaryota</taxon>
        <taxon>Fungi</taxon>
        <taxon>Dikarya</taxon>
        <taxon>Ascomycota</taxon>
        <taxon>Pezizomycotina</taxon>
        <taxon>Eurotiomycetes</taxon>
        <taxon>Eurotiomycetidae</taxon>
        <taxon>Eurotiales</taxon>
        <taxon>Aspergillaceae</taxon>
        <taxon>Aspergillus</taxon>
    </lineage>
</organism>
<dbReference type="InterPro" id="IPR002893">
    <property type="entry name" value="Znf_MYND"/>
</dbReference>
<dbReference type="PANTHER" id="PTHR42037">
    <property type="match status" value="1"/>
</dbReference>
<keyword evidence="1" id="KW-0479">Metal-binding</keyword>
<name>A0A1F7ZM16_9EURO</name>
<evidence type="ECO:0000256" key="1">
    <source>
        <dbReference type="ARBA" id="ARBA00022723"/>
    </source>
</evidence>
<dbReference type="GO" id="GO:0008270">
    <property type="term" value="F:zinc ion binding"/>
    <property type="evidence" value="ECO:0007669"/>
    <property type="project" value="UniProtKB-KW"/>
</dbReference>
<dbReference type="Pfam" id="PF14441">
    <property type="entry name" value="OTT_1508_deam"/>
    <property type="match status" value="1"/>
</dbReference>
<dbReference type="EMBL" id="LYCR01000161">
    <property type="protein sequence ID" value="OGM40065.1"/>
    <property type="molecule type" value="Genomic_DNA"/>
</dbReference>
<protein>
    <recommendedName>
        <fullName evidence="5">MYND-type domain-containing protein</fullName>
    </recommendedName>
</protein>
<accession>A0A1F7ZM16</accession>
<dbReference type="GeneID" id="34454671"/>
<evidence type="ECO:0000259" key="5">
    <source>
        <dbReference type="PROSITE" id="PS01360"/>
    </source>
</evidence>
<dbReference type="RefSeq" id="XP_022383782.1">
    <property type="nucleotide sequence ID" value="XM_022538409.1"/>
</dbReference>
<dbReference type="SUPFAM" id="SSF144232">
    <property type="entry name" value="HIT/MYND zinc finger-like"/>
    <property type="match status" value="1"/>
</dbReference>
<gene>
    <name evidence="6" type="ORF">ABOM_011281</name>
</gene>
<sequence length="902" mass="104218">MVEHFNWASSPNLNQHHFISFANLLALRNGGQVEPAWSLHDFEDEEAREEEEEEEEEETNPDTAGDANSVNTNQVQQISDSGHSRLKRKFLDCLAELAANDKGARFVACSGMTEGEDEVTVWISRNEGFRDVDYAVFGRLGGLLAGLGSVDPGSRHAEELWSEMLTYYRARLESTYIPSLRSSLKDCEQFFRDDKDDEFTPVHQRLQAFHRLIFDGSIPGQSVTGRHSVLVVEAYELRMMKPVRERLYTSRHSTPRTKKLWESICFLGRLRVAFKTFKDIALNLPSFKKVTIIPISRDIATQKALQSPLNLGQAFNLLDVPLDPSTVKKVIGQKWTVPKAKASFGDLQKQKLNVHAEVQMVLYLSKVGQTFDRLVPYFGCSKYSCFMCWNFLQAHSKIRTRGCHGRLFKPWSVPEVSGMAPGSPKKISHALIQLQRRLRKELKAEIKKGVSQEKTARRKAEIERMRMRAEQERVTEFFKRSMWKEQALNYQRSRVDAQPNTAGAPPDYAEYLGECYTCSGDTSRRCSLCQKDFYCSPLCEDKRSGRHLFTCTKRPLTSADFLYRNIEKDRLPEEEEVCSDFGFNYFNSFADKSKLLGLYKGLWLAEIPVEDIHKWQVEGSLVANIKKHFNQISERYRGGYFPWFLEHTQCLDKPITEEEATQRTVATFFDQARSYLDKEDRDKHHEKLEPESKRDCFYMLALTLHMANPNPIQTHWFNFGFCTSDDEYHERTLGGMYQRLLVGDKLYDDVPTRRPRRKDVQTATFTEFWKAYESGTMIQLMDSKGLGRERLKFPFLEQFFSSPPGGPHLSVWSLKQFLAINNPAEFPPIPVISVDYGFVNCETFTETCTLMEIYKRLLCDASPLDLHEACIAGKLFEFAERFHTMDQSHRRLMKNFYPLPEV</sequence>
<dbReference type="OrthoDB" id="4851849at2759"/>
<dbReference type="InterPro" id="IPR027796">
    <property type="entry name" value="OTT_1508_deam-like"/>
</dbReference>
<dbReference type="STRING" id="109264.A0A1F7ZM16"/>
<feature type="compositionally biased region" description="Polar residues" evidence="4">
    <location>
        <begin position="66"/>
        <end position="81"/>
    </location>
</feature>
<keyword evidence="3" id="KW-0862">Zinc</keyword>
<keyword evidence="2" id="KW-0863">Zinc-finger</keyword>
<dbReference type="PANTHER" id="PTHR42037:SF1">
    <property type="match status" value="1"/>
</dbReference>
<comment type="caution">
    <text evidence="6">The sequence shown here is derived from an EMBL/GenBank/DDBJ whole genome shotgun (WGS) entry which is preliminary data.</text>
</comment>
<dbReference type="AlphaFoldDB" id="A0A1F7ZM16"/>
<feature type="region of interest" description="Disordered" evidence="4">
    <location>
        <begin position="37"/>
        <end position="81"/>
    </location>
</feature>
<feature type="domain" description="MYND-type" evidence="5">
    <location>
        <begin position="515"/>
        <end position="551"/>
    </location>
</feature>
<evidence type="ECO:0000313" key="6">
    <source>
        <dbReference type="EMBL" id="OGM40065.1"/>
    </source>
</evidence>
<proteinExistence type="predicted"/>
<evidence type="ECO:0000256" key="2">
    <source>
        <dbReference type="ARBA" id="ARBA00022771"/>
    </source>
</evidence>
<feature type="compositionally biased region" description="Acidic residues" evidence="4">
    <location>
        <begin position="42"/>
        <end position="60"/>
    </location>
</feature>
<keyword evidence="7" id="KW-1185">Reference proteome</keyword>
<evidence type="ECO:0000256" key="4">
    <source>
        <dbReference type="SAM" id="MobiDB-lite"/>
    </source>
</evidence>
<dbReference type="Proteomes" id="UP000179179">
    <property type="component" value="Unassembled WGS sequence"/>
</dbReference>
<dbReference type="PROSITE" id="PS01360">
    <property type="entry name" value="ZF_MYND_1"/>
    <property type="match status" value="1"/>
</dbReference>
<evidence type="ECO:0000313" key="7">
    <source>
        <dbReference type="Proteomes" id="UP000179179"/>
    </source>
</evidence>